<reference evidence="1" key="1">
    <citation type="journal article" date="2014" name="Front. Microbiol.">
        <title>High frequency of phylogenetically diverse reductive dehalogenase-homologous genes in deep subseafloor sedimentary metagenomes.</title>
        <authorList>
            <person name="Kawai M."/>
            <person name="Futagami T."/>
            <person name="Toyoda A."/>
            <person name="Takaki Y."/>
            <person name="Nishi S."/>
            <person name="Hori S."/>
            <person name="Arai W."/>
            <person name="Tsubouchi T."/>
            <person name="Morono Y."/>
            <person name="Uchiyama I."/>
            <person name="Ito T."/>
            <person name="Fujiyama A."/>
            <person name="Inagaki F."/>
            <person name="Takami H."/>
        </authorList>
    </citation>
    <scope>NUCLEOTIDE SEQUENCE</scope>
    <source>
        <strain evidence="1">Expedition CK06-06</strain>
    </source>
</reference>
<proteinExistence type="predicted"/>
<protein>
    <submittedName>
        <fullName evidence="1">Uncharacterized protein</fullName>
    </submittedName>
</protein>
<feature type="non-terminal residue" evidence="1">
    <location>
        <position position="1"/>
    </location>
</feature>
<organism evidence="1">
    <name type="scientific">marine sediment metagenome</name>
    <dbReference type="NCBI Taxonomy" id="412755"/>
    <lineage>
        <taxon>unclassified sequences</taxon>
        <taxon>metagenomes</taxon>
        <taxon>ecological metagenomes</taxon>
    </lineage>
</organism>
<comment type="caution">
    <text evidence="1">The sequence shown here is derived from an EMBL/GenBank/DDBJ whole genome shotgun (WGS) entry which is preliminary data.</text>
</comment>
<accession>X0TXF4</accession>
<gene>
    <name evidence="1" type="ORF">S01H1_21183</name>
</gene>
<sequence length="41" mass="4814">IYTQTTDVEIEVNGMMTYDRAVIKMDPKEVVRIKKDICRPL</sequence>
<dbReference type="EMBL" id="BARS01011702">
    <property type="protein sequence ID" value="GAF92817.1"/>
    <property type="molecule type" value="Genomic_DNA"/>
</dbReference>
<name>X0TXF4_9ZZZZ</name>
<evidence type="ECO:0000313" key="1">
    <source>
        <dbReference type="EMBL" id="GAF92817.1"/>
    </source>
</evidence>
<dbReference type="AlphaFoldDB" id="X0TXF4"/>